<evidence type="ECO:0000256" key="8">
    <source>
        <dbReference type="ARBA" id="ARBA00022833"/>
    </source>
</evidence>
<dbReference type="Pfam" id="PF07687">
    <property type="entry name" value="M20_dimer"/>
    <property type="match status" value="1"/>
</dbReference>
<evidence type="ECO:0000313" key="12">
    <source>
        <dbReference type="Proteomes" id="UP000555448"/>
    </source>
</evidence>
<evidence type="ECO:0000256" key="3">
    <source>
        <dbReference type="ARBA" id="ARBA00022490"/>
    </source>
</evidence>
<keyword evidence="8" id="KW-0862">Zinc</keyword>
<name>A0A7W7NYX3_9SPHN</name>
<comment type="similarity">
    <text evidence="2">Belongs to the peptidase M20A family. ArgE subfamily.</text>
</comment>
<dbReference type="InterPro" id="IPR001261">
    <property type="entry name" value="ArgE/DapE_CS"/>
</dbReference>
<keyword evidence="12" id="KW-1185">Reference proteome</keyword>
<dbReference type="PROSITE" id="PS00758">
    <property type="entry name" value="ARGE_DAPE_CPG2_1"/>
    <property type="match status" value="1"/>
</dbReference>
<dbReference type="InterPro" id="IPR050072">
    <property type="entry name" value="Peptidase_M20A"/>
</dbReference>
<protein>
    <submittedName>
        <fullName evidence="11">Acetylornithine deacetylase</fullName>
        <ecNumber evidence="11">3.5.1.16</ecNumber>
    </submittedName>
</protein>
<dbReference type="PANTHER" id="PTHR43808:SF31">
    <property type="entry name" value="N-ACETYL-L-CITRULLINE DEACETYLASE"/>
    <property type="match status" value="1"/>
</dbReference>
<evidence type="ECO:0000256" key="2">
    <source>
        <dbReference type="ARBA" id="ARBA00005691"/>
    </source>
</evidence>
<comment type="cofactor">
    <cofactor evidence="1">
        <name>Zn(2+)</name>
        <dbReference type="ChEBI" id="CHEBI:29105"/>
    </cofactor>
</comment>
<evidence type="ECO:0000256" key="1">
    <source>
        <dbReference type="ARBA" id="ARBA00001947"/>
    </source>
</evidence>
<keyword evidence="5" id="KW-0028">Amino-acid biosynthesis</keyword>
<keyword evidence="4" id="KW-0055">Arginine biosynthesis</keyword>
<dbReference type="InterPro" id="IPR010169">
    <property type="entry name" value="AcOrn-deacetyl"/>
</dbReference>
<evidence type="ECO:0000256" key="4">
    <source>
        <dbReference type="ARBA" id="ARBA00022571"/>
    </source>
</evidence>
<dbReference type="Proteomes" id="UP000555448">
    <property type="component" value="Unassembled WGS sequence"/>
</dbReference>
<dbReference type="GO" id="GO:0046872">
    <property type="term" value="F:metal ion binding"/>
    <property type="evidence" value="ECO:0007669"/>
    <property type="project" value="UniProtKB-KW"/>
</dbReference>
<feature type="domain" description="Peptidase M20 dimerisation" evidence="10">
    <location>
        <begin position="171"/>
        <end position="280"/>
    </location>
</feature>
<dbReference type="NCBIfam" id="TIGR01892">
    <property type="entry name" value="AcOrn-deacetyl"/>
    <property type="match status" value="1"/>
</dbReference>
<keyword evidence="3" id="KW-0963">Cytoplasm</keyword>
<dbReference type="EMBL" id="JACHLR010000027">
    <property type="protein sequence ID" value="MBB4860660.1"/>
    <property type="molecule type" value="Genomic_DNA"/>
</dbReference>
<dbReference type="InterPro" id="IPR002933">
    <property type="entry name" value="Peptidase_M20"/>
</dbReference>
<keyword evidence="9" id="KW-0170">Cobalt</keyword>
<dbReference type="CDD" id="cd03894">
    <property type="entry name" value="M20_ArgE"/>
    <property type="match status" value="1"/>
</dbReference>
<dbReference type="Gene3D" id="3.30.70.360">
    <property type="match status" value="1"/>
</dbReference>
<dbReference type="InterPro" id="IPR011650">
    <property type="entry name" value="Peptidase_M20_dimer"/>
</dbReference>
<dbReference type="SUPFAM" id="SSF55031">
    <property type="entry name" value="Bacterial exopeptidase dimerisation domain"/>
    <property type="match status" value="1"/>
</dbReference>
<dbReference type="Pfam" id="PF01546">
    <property type="entry name" value="Peptidase_M20"/>
    <property type="match status" value="1"/>
</dbReference>
<dbReference type="InterPro" id="IPR036264">
    <property type="entry name" value="Bact_exopeptidase_dim_dom"/>
</dbReference>
<keyword evidence="7 11" id="KW-0378">Hydrolase</keyword>
<proteinExistence type="inferred from homology"/>
<accession>A0A7W7NYX3</accession>
<dbReference type="NCBIfam" id="NF005710">
    <property type="entry name" value="PRK07522.1"/>
    <property type="match status" value="1"/>
</dbReference>
<dbReference type="EC" id="3.5.1.16" evidence="11"/>
<gene>
    <name evidence="11" type="ORF">HNO88_004004</name>
</gene>
<evidence type="ECO:0000259" key="10">
    <source>
        <dbReference type="Pfam" id="PF07687"/>
    </source>
</evidence>
<dbReference type="RefSeq" id="WP_184249845.1">
    <property type="nucleotide sequence ID" value="NZ_JACHLR010000027.1"/>
</dbReference>
<dbReference type="PANTHER" id="PTHR43808">
    <property type="entry name" value="ACETYLORNITHINE DEACETYLASE"/>
    <property type="match status" value="1"/>
</dbReference>
<comment type="caution">
    <text evidence="11">The sequence shown here is derived from an EMBL/GenBank/DDBJ whole genome shotgun (WGS) entry which is preliminary data.</text>
</comment>
<dbReference type="SUPFAM" id="SSF53187">
    <property type="entry name" value="Zn-dependent exopeptidases"/>
    <property type="match status" value="1"/>
</dbReference>
<sequence>MTTMQNLDTLIAFPTVSGTPNADLITWAEVQLEACGAQILKVAGPVAGTWNLFATLGPRDVRGILLSGHSDVVPVAEQDWTSDPFALTARGDRLYGRGTADMKGFLACALAAFSRAAPRRAELRAPLHLAITCEEEVGCVGVRTLLPELGRLATQPLLCIVGEPTSMRLATGHKGKLALRATCTGRAAHSALPMQGLNAIFLASEFIEAVRAEQARIEHEGVSDAAFEVPYSTLHVGTIRGGTALNIVPESCTVELELRSIPGEDSEGVFARLSEAAERIVAPHQDRVPEARIALEVVNSYPGLDSGEDPWLEFMTALTGTNHPIKLAFGTEGGLLDQAIDAAVVVCGPGSMDQGHKPDEFVTVDQLARCDAMLDAVIERLCRPAFEHD</sequence>
<reference evidence="11 12" key="1">
    <citation type="submission" date="2020-08" db="EMBL/GenBank/DDBJ databases">
        <title>Functional genomics of gut bacteria from endangered species of beetles.</title>
        <authorList>
            <person name="Carlos-Shanley C."/>
        </authorList>
    </citation>
    <scope>NUCLEOTIDE SEQUENCE [LARGE SCALE GENOMIC DNA]</scope>
    <source>
        <strain evidence="11 12">S00245</strain>
    </source>
</reference>
<evidence type="ECO:0000313" key="11">
    <source>
        <dbReference type="EMBL" id="MBB4860660.1"/>
    </source>
</evidence>
<evidence type="ECO:0000256" key="7">
    <source>
        <dbReference type="ARBA" id="ARBA00022801"/>
    </source>
</evidence>
<evidence type="ECO:0000256" key="9">
    <source>
        <dbReference type="ARBA" id="ARBA00023285"/>
    </source>
</evidence>
<evidence type="ECO:0000256" key="6">
    <source>
        <dbReference type="ARBA" id="ARBA00022723"/>
    </source>
</evidence>
<keyword evidence="6" id="KW-0479">Metal-binding</keyword>
<evidence type="ECO:0000256" key="5">
    <source>
        <dbReference type="ARBA" id="ARBA00022605"/>
    </source>
</evidence>
<dbReference type="AlphaFoldDB" id="A0A7W7NYX3"/>
<dbReference type="GO" id="GO:0006526">
    <property type="term" value="P:L-arginine biosynthetic process"/>
    <property type="evidence" value="ECO:0007669"/>
    <property type="project" value="UniProtKB-KW"/>
</dbReference>
<organism evidence="11 12">
    <name type="scientific">Novosphingobium chloroacetimidivorans</name>
    <dbReference type="NCBI Taxonomy" id="1428314"/>
    <lineage>
        <taxon>Bacteria</taxon>
        <taxon>Pseudomonadati</taxon>
        <taxon>Pseudomonadota</taxon>
        <taxon>Alphaproteobacteria</taxon>
        <taxon>Sphingomonadales</taxon>
        <taxon>Sphingomonadaceae</taxon>
        <taxon>Novosphingobium</taxon>
    </lineage>
</organism>
<dbReference type="Gene3D" id="3.40.630.10">
    <property type="entry name" value="Zn peptidases"/>
    <property type="match status" value="1"/>
</dbReference>
<dbReference type="GO" id="GO:0008777">
    <property type="term" value="F:acetylornithine deacetylase activity"/>
    <property type="evidence" value="ECO:0007669"/>
    <property type="project" value="UniProtKB-EC"/>
</dbReference>